<name>A0ABQ8KAI7_9APHY</name>
<dbReference type="EMBL" id="JADCUA010000016">
    <property type="protein sequence ID" value="KAH9833960.1"/>
    <property type="molecule type" value="Genomic_DNA"/>
</dbReference>
<keyword evidence="2" id="KW-1185">Reference proteome</keyword>
<gene>
    <name evidence="1" type="ORF">C8Q71DRAFT_154337</name>
</gene>
<evidence type="ECO:0000313" key="2">
    <source>
        <dbReference type="Proteomes" id="UP000814176"/>
    </source>
</evidence>
<dbReference type="GeneID" id="71997376"/>
<organism evidence="1 2">
    <name type="scientific">Rhodofomes roseus</name>
    <dbReference type="NCBI Taxonomy" id="34475"/>
    <lineage>
        <taxon>Eukaryota</taxon>
        <taxon>Fungi</taxon>
        <taxon>Dikarya</taxon>
        <taxon>Basidiomycota</taxon>
        <taxon>Agaricomycotina</taxon>
        <taxon>Agaricomycetes</taxon>
        <taxon>Polyporales</taxon>
        <taxon>Rhodofomes</taxon>
    </lineage>
</organism>
<dbReference type="Proteomes" id="UP000814176">
    <property type="component" value="Unassembled WGS sequence"/>
</dbReference>
<evidence type="ECO:0000313" key="1">
    <source>
        <dbReference type="EMBL" id="KAH9833960.1"/>
    </source>
</evidence>
<proteinExistence type="predicted"/>
<dbReference type="Gene3D" id="3.80.10.10">
    <property type="entry name" value="Ribonuclease Inhibitor"/>
    <property type="match status" value="1"/>
</dbReference>
<accession>A0ABQ8KAI7</accession>
<dbReference type="InterPro" id="IPR036047">
    <property type="entry name" value="F-box-like_dom_sf"/>
</dbReference>
<dbReference type="SUPFAM" id="SSF81383">
    <property type="entry name" value="F-box domain"/>
    <property type="match status" value="1"/>
</dbReference>
<dbReference type="SUPFAM" id="SSF52047">
    <property type="entry name" value="RNI-like"/>
    <property type="match status" value="1"/>
</dbReference>
<comment type="caution">
    <text evidence="1">The sequence shown here is derived from an EMBL/GenBank/DDBJ whole genome shotgun (WGS) entry which is preliminary data.</text>
</comment>
<sequence length="712" mass="81540">MMHRGDALRSSNEHPLVVHSLINEECISEHPPTLHALGVSIVLAKIYPMYCLNCETHGYGKHVHLLARRLHQVLRSTGSVMDLRTFMHICDVFEYLGDATRNMYVHRACSLRYMTGCETETQDRFCESQSSKIWLELRKRAYARGVRRADKRIRHTSIDATDDSRCYPAHPLFNASQDAPSRHVLFPQDRWSNPSYIPLYSSVQSPDTPPKQRSVSPVTAPHDHLFPDDVDWANYYWGFPRRADGRRPMLYSLPRRITDRIPIELIDIIISFLGDDRRTLRACMSVCRHWYGTSVRFFYSDISLCSRRQFDQLVRISRQFPSVRTLLHRTRSLSISPSDNDRSFFHATPLVLAPFCPNVESLTLQGCPRREAYHSFKFAQSLHRFKRVTHLALRSFALGSIASLTRIICALPALTELELARGIFAGPSAQRNTGRPAFTVHCPASVPKLKRLTIISLETNLLERLADWLVSSNACESITFLCVEQDFAVNLTAITELLQAVRPSIEQLRLIDSGPGYPCCLFMLHGVNLRFLQLGYRALNVQTNTGTTPSSLRLVDQLHQILSSLLNCHLERLSLIVDLSSAVEYYGHKTDRLDWTPHDYQMQRELLALIGTPCFNRLADVDVQFSVAQDRRMWNQSEFSKAMRIVMHKTQHLLRPWHDRNILDVSCRSRLSCYGPEKHRRKAILRGFKPRGKVLVGRAGSFSDSTPNSDSE</sequence>
<evidence type="ECO:0008006" key="3">
    <source>
        <dbReference type="Google" id="ProtNLM"/>
    </source>
</evidence>
<reference evidence="1 2" key="1">
    <citation type="journal article" date="2021" name="Environ. Microbiol.">
        <title>Gene family expansions and transcriptome signatures uncover fungal adaptations to wood decay.</title>
        <authorList>
            <person name="Hage H."/>
            <person name="Miyauchi S."/>
            <person name="Viragh M."/>
            <person name="Drula E."/>
            <person name="Min B."/>
            <person name="Chaduli D."/>
            <person name="Navarro D."/>
            <person name="Favel A."/>
            <person name="Norest M."/>
            <person name="Lesage-Meessen L."/>
            <person name="Balint B."/>
            <person name="Merenyi Z."/>
            <person name="de Eugenio L."/>
            <person name="Morin E."/>
            <person name="Martinez A.T."/>
            <person name="Baldrian P."/>
            <person name="Stursova M."/>
            <person name="Martinez M.J."/>
            <person name="Novotny C."/>
            <person name="Magnuson J.K."/>
            <person name="Spatafora J.W."/>
            <person name="Maurice S."/>
            <person name="Pangilinan J."/>
            <person name="Andreopoulos W."/>
            <person name="LaButti K."/>
            <person name="Hundley H."/>
            <person name="Na H."/>
            <person name="Kuo A."/>
            <person name="Barry K."/>
            <person name="Lipzen A."/>
            <person name="Henrissat B."/>
            <person name="Riley R."/>
            <person name="Ahrendt S."/>
            <person name="Nagy L.G."/>
            <person name="Grigoriev I.V."/>
            <person name="Martin F."/>
            <person name="Rosso M.N."/>
        </authorList>
    </citation>
    <scope>NUCLEOTIDE SEQUENCE [LARGE SCALE GENOMIC DNA]</scope>
    <source>
        <strain evidence="1 2">CIRM-BRFM 1785</strain>
    </source>
</reference>
<protein>
    <recommendedName>
        <fullName evidence="3">F-box domain-containing protein</fullName>
    </recommendedName>
</protein>
<dbReference type="InterPro" id="IPR032675">
    <property type="entry name" value="LRR_dom_sf"/>
</dbReference>
<dbReference type="RefSeq" id="XP_047776616.1">
    <property type="nucleotide sequence ID" value="XM_047916644.1"/>
</dbReference>